<dbReference type="EMBL" id="VAFM01000001">
    <property type="protein sequence ID" value="TKW61301.1"/>
    <property type="molecule type" value="Genomic_DNA"/>
</dbReference>
<sequence>MRQIRLPNFIRNIEPASATLLFILAAGFGALGYNALVAKEPATVAKTVQQPQMAEEYPTYRIYKSDRAAPQDVSQYLESLDDYESALSQAEMDEKLYEPPVIMLANL</sequence>
<comment type="caution">
    <text evidence="1">The sequence shown here is derived from an EMBL/GenBank/DDBJ whole genome shotgun (WGS) entry which is preliminary data.</text>
</comment>
<protein>
    <submittedName>
        <fullName evidence="1">Uncharacterized protein</fullName>
    </submittedName>
</protein>
<gene>
    <name evidence="1" type="ORF">DI628_01330</name>
</gene>
<dbReference type="Proteomes" id="UP000320948">
    <property type="component" value="Unassembled WGS sequence"/>
</dbReference>
<evidence type="ECO:0000313" key="1">
    <source>
        <dbReference type="EMBL" id="TKW61301.1"/>
    </source>
</evidence>
<reference evidence="1 2" key="1">
    <citation type="journal article" date="2017" name="Nat. Commun.">
        <title>In situ click chemistry generation of cyclooxygenase-2 inhibitors.</title>
        <authorList>
            <person name="Bhardwaj A."/>
            <person name="Kaur J."/>
            <person name="Wuest M."/>
            <person name="Wuest F."/>
        </authorList>
    </citation>
    <scope>NUCLEOTIDE SEQUENCE [LARGE SCALE GENOMIC DNA]</scope>
    <source>
        <strain evidence="1">S2_018_000_R2_106</strain>
    </source>
</reference>
<organism evidence="1 2">
    <name type="scientific">Blastochloris viridis</name>
    <name type="common">Rhodopseudomonas viridis</name>
    <dbReference type="NCBI Taxonomy" id="1079"/>
    <lineage>
        <taxon>Bacteria</taxon>
        <taxon>Pseudomonadati</taxon>
        <taxon>Pseudomonadota</taxon>
        <taxon>Alphaproteobacteria</taxon>
        <taxon>Hyphomicrobiales</taxon>
        <taxon>Blastochloridaceae</taxon>
        <taxon>Blastochloris</taxon>
    </lineage>
</organism>
<proteinExistence type="predicted"/>
<dbReference type="AlphaFoldDB" id="A0A6N4R7M5"/>
<name>A0A6N4R7M5_BLAVI</name>
<evidence type="ECO:0000313" key="2">
    <source>
        <dbReference type="Proteomes" id="UP000320948"/>
    </source>
</evidence>
<accession>A0A6N4R7M5</accession>